<dbReference type="InterPro" id="IPR031723">
    <property type="entry name" value="DMSP_lyase"/>
</dbReference>
<dbReference type="OrthoDB" id="9083851at2"/>
<gene>
    <name evidence="2" type="ORF">FHP91_14350</name>
</gene>
<dbReference type="Proteomes" id="UP000319502">
    <property type="component" value="Unassembled WGS sequence"/>
</dbReference>
<dbReference type="RefSeq" id="WP_144310239.1">
    <property type="nucleotide sequence ID" value="NZ_VMNK01000014.1"/>
</dbReference>
<sequence>MFQRYAGLLFGSILASSQVMAAEFVCQDDVKPRTYSAAEQKLVDQFWSESLTYLGQYLKTIETPTGQCKDSAEATIQTFDAKTGKQQTRCIMKYRDMELLAKHLSAIIAEPDKAKRCFDPQKDYDAFPLYTPSAKVQALSPVSTWLQRPLLTDYYRKMGGAIGEAGLALNENFVAVTSRTDTTAHWSHDISIKGLPTLWSSVGWIPFYAENPAAGTDRFRGGYLYAELMGPWGNLRIKEIDGETVGAEIGMTVQLFNTSYPFHYHHPQEIYMTLTKPQCIDQNKYMVMHWDSDEFKHARTETGWRVEIDGANDRWKKWFANQDAKHEWLTYFERNAIHAFHAKEGCNQTIENSGLVTVWARSTAQDNEQSTRLCNPASGPMGPKGLPPHEKAVCELRDWKR</sequence>
<dbReference type="CDD" id="cd20283">
    <property type="entry name" value="cupin_DddY"/>
    <property type="match status" value="1"/>
</dbReference>
<name>A0A557QM27_9RHOO</name>
<dbReference type="NCBIfam" id="NF043049">
    <property type="entry name" value="DimsulpropLyDddY"/>
    <property type="match status" value="1"/>
</dbReference>
<dbReference type="EMBL" id="VMNK01000014">
    <property type="protein sequence ID" value="TVO53960.1"/>
    <property type="molecule type" value="Genomic_DNA"/>
</dbReference>
<proteinExistence type="predicted"/>
<dbReference type="GO" id="GO:0047869">
    <property type="term" value="F:dimethylpropiothetin dethiomethylase activity"/>
    <property type="evidence" value="ECO:0007669"/>
    <property type="project" value="InterPro"/>
</dbReference>
<protein>
    <submittedName>
        <fullName evidence="2">Uncharacterized protein</fullName>
    </submittedName>
</protein>
<accession>A0A557QM27</accession>
<dbReference type="InterPro" id="IPR014710">
    <property type="entry name" value="RmlC-like_jellyroll"/>
</dbReference>
<organism evidence="2 3">
    <name type="scientific">Denitromonas halophila</name>
    <dbReference type="NCBI Taxonomy" id="1629404"/>
    <lineage>
        <taxon>Bacteria</taxon>
        <taxon>Pseudomonadati</taxon>
        <taxon>Pseudomonadota</taxon>
        <taxon>Betaproteobacteria</taxon>
        <taxon>Rhodocyclales</taxon>
        <taxon>Zoogloeaceae</taxon>
        <taxon>Denitromonas</taxon>
    </lineage>
</organism>
<evidence type="ECO:0000313" key="3">
    <source>
        <dbReference type="Proteomes" id="UP000319502"/>
    </source>
</evidence>
<evidence type="ECO:0000313" key="2">
    <source>
        <dbReference type="EMBL" id="TVO53960.1"/>
    </source>
</evidence>
<dbReference type="Gene3D" id="2.60.120.10">
    <property type="entry name" value="Jelly Rolls"/>
    <property type="match status" value="1"/>
</dbReference>
<keyword evidence="1" id="KW-0732">Signal</keyword>
<dbReference type="Pfam" id="PF16867">
    <property type="entry name" value="DMSP_lyase"/>
    <property type="match status" value="1"/>
</dbReference>
<dbReference type="InterPro" id="IPR054994">
    <property type="entry name" value="DimsulpropLyDddY"/>
</dbReference>
<comment type="caution">
    <text evidence="2">The sequence shown here is derived from an EMBL/GenBank/DDBJ whole genome shotgun (WGS) entry which is preliminary data.</text>
</comment>
<keyword evidence="3" id="KW-1185">Reference proteome</keyword>
<feature type="chain" id="PRO_5021847784" evidence="1">
    <location>
        <begin position="22"/>
        <end position="401"/>
    </location>
</feature>
<evidence type="ECO:0000256" key="1">
    <source>
        <dbReference type="SAM" id="SignalP"/>
    </source>
</evidence>
<feature type="signal peptide" evidence="1">
    <location>
        <begin position="1"/>
        <end position="21"/>
    </location>
</feature>
<dbReference type="AlphaFoldDB" id="A0A557QM27"/>
<reference evidence="2 3" key="1">
    <citation type="submission" date="2019-07" db="EMBL/GenBank/DDBJ databases">
        <title>The pathways for chlorine oxyanion respiration interact through the shared metabolite chlorate.</title>
        <authorList>
            <person name="Barnum T.P."/>
            <person name="Cheng Y."/>
            <person name="Hill K.A."/>
            <person name="Lucas L.N."/>
            <person name="Carlson H.K."/>
            <person name="Coates J.D."/>
        </authorList>
    </citation>
    <scope>NUCLEOTIDE SEQUENCE [LARGE SCALE GENOMIC DNA]</scope>
    <source>
        <strain evidence="2 3">SFB-3</strain>
    </source>
</reference>